<evidence type="ECO:0000313" key="2">
    <source>
        <dbReference type="EMBL" id="PKU72233.1"/>
    </source>
</evidence>
<feature type="region of interest" description="Disordered" evidence="1">
    <location>
        <begin position="94"/>
        <end position="121"/>
    </location>
</feature>
<reference evidence="2 3" key="2">
    <citation type="journal article" date="2017" name="Nature">
        <title>The Apostasia genome and the evolution of orchids.</title>
        <authorList>
            <person name="Zhang G.Q."/>
            <person name="Liu K.W."/>
            <person name="Li Z."/>
            <person name="Lohaus R."/>
            <person name="Hsiao Y.Y."/>
            <person name="Niu S.C."/>
            <person name="Wang J.Y."/>
            <person name="Lin Y.C."/>
            <person name="Xu Q."/>
            <person name="Chen L.J."/>
            <person name="Yoshida K."/>
            <person name="Fujiwara S."/>
            <person name="Wang Z.W."/>
            <person name="Zhang Y.Q."/>
            <person name="Mitsuda N."/>
            <person name="Wang M."/>
            <person name="Liu G.H."/>
            <person name="Pecoraro L."/>
            <person name="Huang H.X."/>
            <person name="Xiao X.J."/>
            <person name="Lin M."/>
            <person name="Wu X.Y."/>
            <person name="Wu W.L."/>
            <person name="Chen Y.Y."/>
            <person name="Chang S.B."/>
            <person name="Sakamoto S."/>
            <person name="Ohme-Takagi M."/>
            <person name="Yagi M."/>
            <person name="Zeng S.J."/>
            <person name="Shen C.Y."/>
            <person name="Yeh C.M."/>
            <person name="Luo Y.B."/>
            <person name="Tsai W.C."/>
            <person name="Van de Peer Y."/>
            <person name="Liu Z.J."/>
        </authorList>
    </citation>
    <scope>NUCLEOTIDE SEQUENCE [LARGE SCALE GENOMIC DNA]</scope>
    <source>
        <tissue evidence="2">The whole plant</tissue>
    </source>
</reference>
<evidence type="ECO:0000313" key="3">
    <source>
        <dbReference type="Proteomes" id="UP000233837"/>
    </source>
</evidence>
<name>A0A2I0W988_9ASPA</name>
<accession>A0A2I0W988</accession>
<organism evidence="2 3">
    <name type="scientific">Dendrobium catenatum</name>
    <dbReference type="NCBI Taxonomy" id="906689"/>
    <lineage>
        <taxon>Eukaryota</taxon>
        <taxon>Viridiplantae</taxon>
        <taxon>Streptophyta</taxon>
        <taxon>Embryophyta</taxon>
        <taxon>Tracheophyta</taxon>
        <taxon>Spermatophyta</taxon>
        <taxon>Magnoliopsida</taxon>
        <taxon>Liliopsida</taxon>
        <taxon>Asparagales</taxon>
        <taxon>Orchidaceae</taxon>
        <taxon>Epidendroideae</taxon>
        <taxon>Malaxideae</taxon>
        <taxon>Dendrobiinae</taxon>
        <taxon>Dendrobium</taxon>
    </lineage>
</organism>
<gene>
    <name evidence="2" type="ORF">MA16_Dca006233</name>
</gene>
<dbReference type="Proteomes" id="UP000233837">
    <property type="component" value="Unassembled WGS sequence"/>
</dbReference>
<proteinExistence type="predicted"/>
<evidence type="ECO:0000256" key="1">
    <source>
        <dbReference type="SAM" id="MobiDB-lite"/>
    </source>
</evidence>
<dbReference type="EMBL" id="KZ502842">
    <property type="protein sequence ID" value="PKU72233.1"/>
    <property type="molecule type" value="Genomic_DNA"/>
</dbReference>
<feature type="compositionally biased region" description="Basic and acidic residues" evidence="1">
    <location>
        <begin position="98"/>
        <end position="107"/>
    </location>
</feature>
<sequence length="340" mass="38118">MFFTSHPFSSCVFLLTPHYGWWETYSTNSGSSLRARIEPHFREAEDEAAYHRYKECGITVSRIINPAHISYPYPIPPDLPTLFYSNSSFSTLHSTRLHPRDEEPRGAEEEEAPAPPPIHDPVPLHLHSPFDQLIERFIDGRSALILTLLHRSNNILRILPATSSTTQRIYPVLIAALLTSSSSMTRTSPGLMLSLLRLPATFSSHLHHLHLMIRESKIGQTIEASSGLRRFRVESVSATNFPPLLPFNIDISSPQIEKLPSVSPLAPTARWRSPYKISSTFPGEAESLGSDGYYRNKTHAPDSLLSKEASIWLGILTCEPHWETFVSGTAFFLVVLHISA</sequence>
<protein>
    <submittedName>
        <fullName evidence="2">Uncharacterized protein</fullName>
    </submittedName>
</protein>
<reference evidence="2 3" key="1">
    <citation type="journal article" date="2016" name="Sci. Rep.">
        <title>The Dendrobium catenatum Lindl. genome sequence provides insights into polysaccharide synthase, floral development and adaptive evolution.</title>
        <authorList>
            <person name="Zhang G.Q."/>
            <person name="Xu Q."/>
            <person name="Bian C."/>
            <person name="Tsai W.C."/>
            <person name="Yeh C.M."/>
            <person name="Liu K.W."/>
            <person name="Yoshida K."/>
            <person name="Zhang L.S."/>
            <person name="Chang S.B."/>
            <person name="Chen F."/>
            <person name="Shi Y."/>
            <person name="Su Y.Y."/>
            <person name="Zhang Y.Q."/>
            <person name="Chen L.J."/>
            <person name="Yin Y."/>
            <person name="Lin M."/>
            <person name="Huang H."/>
            <person name="Deng H."/>
            <person name="Wang Z.W."/>
            <person name="Zhu S.L."/>
            <person name="Zhao X."/>
            <person name="Deng C."/>
            <person name="Niu S.C."/>
            <person name="Huang J."/>
            <person name="Wang M."/>
            <person name="Liu G.H."/>
            <person name="Yang H.J."/>
            <person name="Xiao X.J."/>
            <person name="Hsiao Y.Y."/>
            <person name="Wu W.L."/>
            <person name="Chen Y.Y."/>
            <person name="Mitsuda N."/>
            <person name="Ohme-Takagi M."/>
            <person name="Luo Y.B."/>
            <person name="Van de Peer Y."/>
            <person name="Liu Z.J."/>
        </authorList>
    </citation>
    <scope>NUCLEOTIDE SEQUENCE [LARGE SCALE GENOMIC DNA]</scope>
    <source>
        <tissue evidence="2">The whole plant</tissue>
    </source>
</reference>
<keyword evidence="3" id="KW-1185">Reference proteome</keyword>
<dbReference type="AlphaFoldDB" id="A0A2I0W988"/>